<organism evidence="3">
    <name type="scientific">Trypanosoma brucei brucei (strain 927/4 GUTat10.1)</name>
    <dbReference type="NCBI Taxonomy" id="185431"/>
    <lineage>
        <taxon>Eukaryota</taxon>
        <taxon>Discoba</taxon>
        <taxon>Euglenozoa</taxon>
        <taxon>Kinetoplastea</taxon>
        <taxon>Metakinetoplastina</taxon>
        <taxon>Trypanosomatida</taxon>
        <taxon>Trypanosomatidae</taxon>
        <taxon>Trypanosoma</taxon>
    </lineage>
</organism>
<feature type="compositionally biased region" description="Polar residues" evidence="1">
    <location>
        <begin position="170"/>
        <end position="181"/>
    </location>
</feature>
<feature type="chain" id="PRO_5004238617" description="Expression site-associated gene 9 (ESAG9) protein" evidence="2">
    <location>
        <begin position="26"/>
        <end position="266"/>
    </location>
</feature>
<evidence type="ECO:0000256" key="1">
    <source>
        <dbReference type="SAM" id="MobiDB-lite"/>
    </source>
</evidence>
<sequence>MLRITTTVFLVLGRWMLSAVVISKAEVQVVYFNQQPSSQLGPLHQAQGEPQGKAIPIIESPRETGSLAHEKEVTEEDKEDGRGKVSREEKTKPDTSRLKNRDGSVTEKSQEPYNDPSLVSKEQSTIAVAEGPQGTKKQQNDIVTGRGKTSGERAARRDNSRVPQPEVSVSVVNQGSTQGVKTVSKRSVDKAGKEISQQQVSGQDEVYVALPLRNGMSEHEVSRPSEVAMDDVGEPSSLSESVPRRNGASRKRYAILLSTGLSVVFS</sequence>
<gene>
    <name evidence="3" type="ORF">Tb09.v4.0151</name>
</gene>
<protein>
    <recommendedName>
        <fullName evidence="4">Expression site-associated gene 9 (ESAG9) protein</fullName>
    </recommendedName>
</protein>
<dbReference type="VEuPathDB" id="TriTrypDB:Tb09.v4.0151"/>
<evidence type="ECO:0008006" key="4">
    <source>
        <dbReference type="Google" id="ProtNLM"/>
    </source>
</evidence>
<dbReference type="AlphaFoldDB" id="Q4FKR5"/>
<dbReference type="EMBL" id="CT009751">
    <property type="protein sequence ID" value="CAJ16426.1"/>
    <property type="molecule type" value="Genomic_DNA"/>
</dbReference>
<feature type="signal peptide" evidence="2">
    <location>
        <begin position="1"/>
        <end position="25"/>
    </location>
</feature>
<feature type="region of interest" description="Disordered" evidence="1">
    <location>
        <begin position="41"/>
        <end position="199"/>
    </location>
</feature>
<evidence type="ECO:0000313" key="3">
    <source>
        <dbReference type="EMBL" id="CAJ16426.1"/>
    </source>
</evidence>
<evidence type="ECO:0000256" key="2">
    <source>
        <dbReference type="SAM" id="SignalP"/>
    </source>
</evidence>
<name>Q4FKR5_TRYB2</name>
<feature type="compositionally biased region" description="Basic and acidic residues" evidence="1">
    <location>
        <begin position="149"/>
        <end position="160"/>
    </location>
</feature>
<keyword evidence="2" id="KW-0732">Signal</keyword>
<feature type="region of interest" description="Disordered" evidence="1">
    <location>
        <begin position="217"/>
        <end position="249"/>
    </location>
</feature>
<accession>Q4FKR5</accession>
<proteinExistence type="predicted"/>
<feature type="compositionally biased region" description="Basic and acidic residues" evidence="1">
    <location>
        <begin position="79"/>
        <end position="110"/>
    </location>
</feature>
<reference evidence="3" key="1">
    <citation type="submission" date="2005-06" db="EMBL/GenBank/DDBJ databases">
        <authorList>
            <person name="Lennard N."/>
            <person name="Barron A."/>
            <person name="Clark L."/>
            <person name="Corton C."/>
            <person name="Harris B."/>
            <person name="Line A."/>
            <person name="Berriman M."/>
            <person name="Hertz-Fowler C."/>
            <person name="Renauld H."/>
            <person name="Bohme U."/>
            <person name="Arrowsmith C."/>
            <person name="Cronin C."/>
            <person name="Davies R."/>
            <person name="Doggett J."/>
            <person name="Fraser A."/>
            <person name="Johnson D."/>
            <person name="Larke N."/>
            <person name="Leech V."/>
            <person name="Lord A."/>
            <person name="MacLeod A."/>
            <person name="Norbertczak H."/>
            <person name="Ormand D."/>
            <person name="Quail M."/>
            <person name="Rabbinowitsch E."/>
            <person name="Rajandream M."/>
            <person name="Reitter C."/>
            <person name="Sharp S."/>
            <person name="Woodward J."/>
            <person name="Hall N."/>
            <person name="Melville S.and.Barrell.B."/>
        </authorList>
    </citation>
    <scope>NUCLEOTIDE SEQUENCE</scope>
    <source>
        <strain evidence="3">927/4 GUTat10.1</strain>
    </source>
</reference>